<dbReference type="InterPro" id="IPR010982">
    <property type="entry name" value="Lambda_DNA-bd_dom_sf"/>
</dbReference>
<name>A0A317EDM8_9PROT</name>
<evidence type="ECO:0000313" key="2">
    <source>
        <dbReference type="Proteomes" id="UP000245461"/>
    </source>
</evidence>
<keyword evidence="2" id="KW-1185">Reference proteome</keyword>
<dbReference type="GO" id="GO:0003677">
    <property type="term" value="F:DNA binding"/>
    <property type="evidence" value="ECO:0007669"/>
    <property type="project" value="InterPro"/>
</dbReference>
<dbReference type="AlphaFoldDB" id="A0A317EDM8"/>
<dbReference type="InterPro" id="IPR018841">
    <property type="entry name" value="DUF2442"/>
</dbReference>
<dbReference type="SUPFAM" id="SSF143880">
    <property type="entry name" value="NE0471 N-terminal domain-like"/>
    <property type="match status" value="1"/>
</dbReference>
<evidence type="ECO:0008006" key="3">
    <source>
        <dbReference type="Google" id="ProtNLM"/>
    </source>
</evidence>
<dbReference type="SUPFAM" id="SSF47413">
    <property type="entry name" value="lambda repressor-like DNA-binding domains"/>
    <property type="match status" value="1"/>
</dbReference>
<comment type="caution">
    <text evidence="1">The sequence shown here is derived from an EMBL/GenBank/DDBJ whole genome shotgun (WGS) entry which is preliminary data.</text>
</comment>
<dbReference type="InterPro" id="IPR036782">
    <property type="entry name" value="NE0471-like_N"/>
</dbReference>
<dbReference type="EMBL" id="QGLE01000004">
    <property type="protein sequence ID" value="PWR24374.1"/>
    <property type="molecule type" value="Genomic_DNA"/>
</dbReference>
<protein>
    <recommendedName>
        <fullName evidence="3">DUF2442 domain-containing protein</fullName>
    </recommendedName>
</protein>
<gene>
    <name evidence="1" type="ORF">DKG74_09715</name>
</gene>
<sequence>MSGNASTRADMIAVGEPLPRIERAEALDGRKVRIGWRSGETRVVDLAPVIASRRIFRPLRDDDELFRSLRVAEYGNAIEWASDLDLSALWLDRLPSAEFDNRDFRAAMAALDMTLDGMAAALGLSRRLIADYRKTRPIPRHVALATRYLLDHKGA</sequence>
<reference evidence="1 2" key="1">
    <citation type="submission" date="2018-05" db="EMBL/GenBank/DDBJ databases">
        <title>Zavarzinia sp. HR-AS.</title>
        <authorList>
            <person name="Lee Y."/>
            <person name="Jeon C.O."/>
        </authorList>
    </citation>
    <scope>NUCLEOTIDE SEQUENCE [LARGE SCALE GENOMIC DNA]</scope>
    <source>
        <strain evidence="1 2">HR-AS</strain>
    </source>
</reference>
<dbReference type="Gene3D" id="1.10.260.40">
    <property type="entry name" value="lambda repressor-like DNA-binding domains"/>
    <property type="match status" value="1"/>
</dbReference>
<evidence type="ECO:0000313" key="1">
    <source>
        <dbReference type="EMBL" id="PWR24374.1"/>
    </source>
</evidence>
<organism evidence="1 2">
    <name type="scientific">Zavarzinia aquatilis</name>
    <dbReference type="NCBI Taxonomy" id="2211142"/>
    <lineage>
        <taxon>Bacteria</taxon>
        <taxon>Pseudomonadati</taxon>
        <taxon>Pseudomonadota</taxon>
        <taxon>Alphaproteobacteria</taxon>
        <taxon>Rhodospirillales</taxon>
        <taxon>Zavarziniaceae</taxon>
        <taxon>Zavarzinia</taxon>
    </lineage>
</organism>
<proteinExistence type="predicted"/>
<accession>A0A317EDM8</accession>
<dbReference type="Proteomes" id="UP000245461">
    <property type="component" value="Unassembled WGS sequence"/>
</dbReference>
<dbReference type="OrthoDB" id="6935755at2"/>
<dbReference type="Pfam" id="PF10387">
    <property type="entry name" value="DUF2442"/>
    <property type="match status" value="1"/>
</dbReference>
<dbReference type="Gene3D" id="3.30.2020.10">
    <property type="entry name" value="NE0471-like N-terminal domain"/>
    <property type="match status" value="1"/>
</dbReference>